<dbReference type="Proteomes" id="UP000012589">
    <property type="component" value="Unassembled WGS sequence"/>
</dbReference>
<dbReference type="Gene3D" id="2.60.40.1080">
    <property type="match status" value="3"/>
</dbReference>
<protein>
    <recommendedName>
        <fullName evidence="1">BIG2 domain-containing protein</fullName>
    </recommendedName>
</protein>
<dbReference type="SMART" id="SM00635">
    <property type="entry name" value="BID_2"/>
    <property type="match status" value="3"/>
</dbReference>
<name>N1ZWI7_9FIRM</name>
<organism evidence="2 3">
    <name type="scientific">Eubacterium plexicaudatum ASF492</name>
    <dbReference type="NCBI Taxonomy" id="1235802"/>
    <lineage>
        <taxon>Bacteria</taxon>
        <taxon>Bacillati</taxon>
        <taxon>Bacillota</taxon>
        <taxon>Clostridia</taxon>
        <taxon>Eubacteriales</taxon>
        <taxon>Eubacteriaceae</taxon>
        <taxon>Eubacterium</taxon>
    </lineage>
</organism>
<dbReference type="PANTHER" id="PTHR23019:SF0">
    <property type="entry name" value="NUCLEAR PORE MEMBRANE GLYCOPROTEIN 210"/>
    <property type="match status" value="1"/>
</dbReference>
<reference evidence="2 3" key="1">
    <citation type="journal article" date="2014" name="Genome Announc.">
        <title>Draft genome sequences of the altered schaedler flora, a defined bacterial community from gnotobiotic mice.</title>
        <authorList>
            <person name="Wannemuehler M.J."/>
            <person name="Overstreet A.M."/>
            <person name="Ward D.V."/>
            <person name="Phillips G.J."/>
        </authorList>
    </citation>
    <scope>NUCLEOTIDE SEQUENCE [LARGE SCALE GENOMIC DNA]</scope>
    <source>
        <strain evidence="2 3">ASF492</strain>
    </source>
</reference>
<gene>
    <name evidence="2" type="ORF">C823_05089</name>
</gene>
<proteinExistence type="predicted"/>
<keyword evidence="3" id="KW-1185">Reference proteome</keyword>
<dbReference type="PANTHER" id="PTHR23019">
    <property type="entry name" value="NUCLEAR PORE MEMBRANE GLYCOPROTEIN GP210-RELATED"/>
    <property type="match status" value="1"/>
</dbReference>
<dbReference type="STRING" id="1235802.C823_05089"/>
<dbReference type="OrthoDB" id="2068322at2"/>
<dbReference type="SUPFAM" id="SSF49373">
    <property type="entry name" value="Invasin/intimin cell-adhesion fragments"/>
    <property type="match status" value="3"/>
</dbReference>
<dbReference type="InterPro" id="IPR008964">
    <property type="entry name" value="Invasin/intimin_cell_adhesion"/>
</dbReference>
<dbReference type="HOGENOM" id="CLU_070578_0_0_9"/>
<feature type="domain" description="BIG2" evidence="1">
    <location>
        <begin position="188"/>
        <end position="261"/>
    </location>
</feature>
<evidence type="ECO:0000313" key="2">
    <source>
        <dbReference type="EMBL" id="EMZ20276.1"/>
    </source>
</evidence>
<dbReference type="InterPro" id="IPR003343">
    <property type="entry name" value="Big_2"/>
</dbReference>
<dbReference type="InterPro" id="IPR045197">
    <property type="entry name" value="NUP210-like"/>
</dbReference>
<dbReference type="AlphaFoldDB" id="N1ZWI7"/>
<dbReference type="EMBL" id="AQFT01000148">
    <property type="protein sequence ID" value="EMZ20276.1"/>
    <property type="molecule type" value="Genomic_DNA"/>
</dbReference>
<evidence type="ECO:0000259" key="1">
    <source>
        <dbReference type="SMART" id="SM00635"/>
    </source>
</evidence>
<feature type="domain" description="BIG2" evidence="1">
    <location>
        <begin position="113"/>
        <end position="186"/>
    </location>
</feature>
<dbReference type="Pfam" id="PF02368">
    <property type="entry name" value="Big_2"/>
    <property type="match status" value="2"/>
</dbReference>
<evidence type="ECO:0000313" key="3">
    <source>
        <dbReference type="Proteomes" id="UP000012589"/>
    </source>
</evidence>
<comment type="caution">
    <text evidence="2">The sequence shown here is derived from an EMBL/GenBank/DDBJ whole genome shotgun (WGS) entry which is preliminary data.</text>
</comment>
<dbReference type="PATRIC" id="fig|1235802.3.peg.5369"/>
<sequence>MTRRSVYSVLSVLLLTILFLFSPLTRMTLSADAAVLSLPPVIVLTRYSKTMAIGEEFALIAVASNGKLPSFKSSKSSVASVNTYGLITAKKAGTCNITAKIKNAEASCRITVKQTSLTISPANVTLYRNGTKQLKATVSNGHIPVWKSGKSSVATVDENGLVTAVKHGTAKITAKVDGVSKICTITVKQPKVRLSASSLSMIVGESRTLSANVSSGNAPEWSTSNSNVLSVDQQGNITALKKGRAYVYAREDGIKTSCVVTVSETPA</sequence>
<accession>N1ZWI7</accession>
<feature type="domain" description="BIG2" evidence="1">
    <location>
        <begin position="38"/>
        <end position="111"/>
    </location>
</feature>
<dbReference type="eggNOG" id="COG5492">
    <property type="taxonomic scope" value="Bacteria"/>
</dbReference>